<dbReference type="PROSITE" id="PS50801">
    <property type="entry name" value="STAS"/>
    <property type="match status" value="1"/>
</dbReference>
<dbReference type="Gene3D" id="3.30.750.24">
    <property type="entry name" value="STAS domain"/>
    <property type="match status" value="1"/>
</dbReference>
<evidence type="ECO:0000313" key="4">
    <source>
        <dbReference type="Proteomes" id="UP000178774"/>
    </source>
</evidence>
<evidence type="ECO:0000313" key="3">
    <source>
        <dbReference type="EMBL" id="OGZ66306.1"/>
    </source>
</evidence>
<dbReference type="SUPFAM" id="SSF52091">
    <property type="entry name" value="SpoIIaa-like"/>
    <property type="match status" value="1"/>
</dbReference>
<gene>
    <name evidence="3" type="ORF">A2822_04570</name>
</gene>
<feature type="domain" description="STAS" evidence="2">
    <location>
        <begin position="33"/>
        <end position="120"/>
    </location>
</feature>
<organism evidence="3 4">
    <name type="scientific">Candidatus Staskawiczbacteria bacterium RIFCSPHIGHO2_01_FULL_41_41</name>
    <dbReference type="NCBI Taxonomy" id="1802203"/>
    <lineage>
        <taxon>Bacteria</taxon>
        <taxon>Candidatus Staskawicziibacteriota</taxon>
    </lineage>
</organism>
<dbReference type="EMBL" id="MHOP01000006">
    <property type="protein sequence ID" value="OGZ66306.1"/>
    <property type="molecule type" value="Genomic_DNA"/>
</dbReference>
<dbReference type="Pfam" id="PF01740">
    <property type="entry name" value="STAS"/>
    <property type="match status" value="1"/>
</dbReference>
<accession>A0A1G2HUT1</accession>
<keyword evidence="1" id="KW-1133">Transmembrane helix</keyword>
<keyword evidence="1" id="KW-0472">Membrane</keyword>
<dbReference type="InterPro" id="IPR036513">
    <property type="entry name" value="STAS_dom_sf"/>
</dbReference>
<protein>
    <submittedName>
        <fullName evidence="3">Anti-anti-sigma factor</fullName>
    </submittedName>
</protein>
<dbReference type="PANTHER" id="PTHR33495">
    <property type="entry name" value="ANTI-SIGMA FACTOR ANTAGONIST TM_1081-RELATED-RELATED"/>
    <property type="match status" value="1"/>
</dbReference>
<dbReference type="PANTHER" id="PTHR33495:SF2">
    <property type="entry name" value="ANTI-SIGMA FACTOR ANTAGONIST TM_1081-RELATED"/>
    <property type="match status" value="1"/>
</dbReference>
<feature type="transmembrane region" description="Helical" evidence="1">
    <location>
        <begin position="53"/>
        <end position="74"/>
    </location>
</feature>
<dbReference type="Proteomes" id="UP000178774">
    <property type="component" value="Unassembled WGS sequence"/>
</dbReference>
<reference evidence="3 4" key="1">
    <citation type="journal article" date="2016" name="Nat. Commun.">
        <title>Thousands of microbial genomes shed light on interconnected biogeochemical processes in an aquifer system.</title>
        <authorList>
            <person name="Anantharaman K."/>
            <person name="Brown C.T."/>
            <person name="Hug L.A."/>
            <person name="Sharon I."/>
            <person name="Castelle C.J."/>
            <person name="Probst A.J."/>
            <person name="Thomas B.C."/>
            <person name="Singh A."/>
            <person name="Wilkins M.J."/>
            <person name="Karaoz U."/>
            <person name="Brodie E.L."/>
            <person name="Williams K.H."/>
            <person name="Hubbard S.S."/>
            <person name="Banfield J.F."/>
        </authorList>
    </citation>
    <scope>NUCLEOTIDE SEQUENCE [LARGE SCALE GENOMIC DNA]</scope>
</reference>
<evidence type="ECO:0000259" key="2">
    <source>
        <dbReference type="PROSITE" id="PS50801"/>
    </source>
</evidence>
<name>A0A1G2HUT1_9BACT</name>
<evidence type="ECO:0000256" key="1">
    <source>
        <dbReference type="SAM" id="Phobius"/>
    </source>
</evidence>
<dbReference type="AlphaFoldDB" id="A0A1G2HUT1"/>
<sequence>MSSQPKLRQLEVEDQGEITIVDFIEEKILADRTIKEIREDLFSLFEQHGRKKMLLNFSNVVYLSTAMFSGFLLLNKAMNAAGGKLVMCNINDDIYEVFEITKLNKLFTIVKDEQTALATIQSPPSP</sequence>
<proteinExistence type="predicted"/>
<dbReference type="GO" id="GO:0043856">
    <property type="term" value="F:anti-sigma factor antagonist activity"/>
    <property type="evidence" value="ECO:0007669"/>
    <property type="project" value="TreeGrafter"/>
</dbReference>
<comment type="caution">
    <text evidence="3">The sequence shown here is derived from an EMBL/GenBank/DDBJ whole genome shotgun (WGS) entry which is preliminary data.</text>
</comment>
<dbReference type="InterPro" id="IPR002645">
    <property type="entry name" value="STAS_dom"/>
</dbReference>
<dbReference type="CDD" id="cd07043">
    <property type="entry name" value="STAS_anti-anti-sigma_factors"/>
    <property type="match status" value="1"/>
</dbReference>
<keyword evidence="1" id="KW-0812">Transmembrane</keyword>